<keyword evidence="2" id="KW-0732">Signal</keyword>
<evidence type="ECO:0000256" key="1">
    <source>
        <dbReference type="SAM" id="MobiDB-lite"/>
    </source>
</evidence>
<protein>
    <recommendedName>
        <fullName evidence="3">Extensin-like C-terminal domain-containing protein</fullName>
    </recommendedName>
</protein>
<keyword evidence="5" id="KW-1185">Reference proteome</keyword>
<organism evidence="4 5">
    <name type="scientific">Aureimonas pseudogalii</name>
    <dbReference type="NCBI Taxonomy" id="1744844"/>
    <lineage>
        <taxon>Bacteria</taxon>
        <taxon>Pseudomonadati</taxon>
        <taxon>Pseudomonadota</taxon>
        <taxon>Alphaproteobacteria</taxon>
        <taxon>Hyphomicrobiales</taxon>
        <taxon>Aurantimonadaceae</taxon>
        <taxon>Aureimonas</taxon>
    </lineage>
</organism>
<accession>A0A7W6H6S2</accession>
<evidence type="ECO:0000259" key="3">
    <source>
        <dbReference type="Pfam" id="PF06904"/>
    </source>
</evidence>
<feature type="compositionally biased region" description="Low complexity" evidence="1">
    <location>
        <begin position="51"/>
        <end position="79"/>
    </location>
</feature>
<feature type="chain" id="PRO_5030949637" description="Extensin-like C-terminal domain-containing protein" evidence="2">
    <location>
        <begin position="25"/>
        <end position="348"/>
    </location>
</feature>
<evidence type="ECO:0000313" key="5">
    <source>
        <dbReference type="Proteomes" id="UP000542776"/>
    </source>
</evidence>
<dbReference type="RefSeq" id="WP_183201128.1">
    <property type="nucleotide sequence ID" value="NZ_JACIEK010000011.1"/>
</dbReference>
<evidence type="ECO:0000256" key="2">
    <source>
        <dbReference type="SAM" id="SignalP"/>
    </source>
</evidence>
<feature type="region of interest" description="Disordered" evidence="1">
    <location>
        <begin position="31"/>
        <end position="157"/>
    </location>
</feature>
<evidence type="ECO:0000313" key="4">
    <source>
        <dbReference type="EMBL" id="MBB3999576.1"/>
    </source>
</evidence>
<dbReference type="InterPro" id="IPR009683">
    <property type="entry name" value="Extensin-like_C"/>
</dbReference>
<feature type="domain" description="Extensin-like C-terminal" evidence="3">
    <location>
        <begin position="174"/>
        <end position="348"/>
    </location>
</feature>
<dbReference type="Pfam" id="PF06904">
    <property type="entry name" value="Extensin-like_C"/>
    <property type="match status" value="1"/>
</dbReference>
<dbReference type="Proteomes" id="UP000542776">
    <property type="component" value="Unassembled WGS sequence"/>
</dbReference>
<feature type="compositionally biased region" description="Pro residues" evidence="1">
    <location>
        <begin position="94"/>
        <end position="106"/>
    </location>
</feature>
<feature type="signal peptide" evidence="2">
    <location>
        <begin position="1"/>
        <end position="24"/>
    </location>
</feature>
<feature type="compositionally biased region" description="Pro residues" evidence="1">
    <location>
        <begin position="41"/>
        <end position="50"/>
    </location>
</feature>
<feature type="compositionally biased region" description="Low complexity" evidence="1">
    <location>
        <begin position="107"/>
        <end position="138"/>
    </location>
</feature>
<name>A0A7W6H6S2_9HYPH</name>
<comment type="caution">
    <text evidence="4">The sequence shown here is derived from an EMBL/GenBank/DDBJ whole genome shotgun (WGS) entry which is preliminary data.</text>
</comment>
<dbReference type="AlphaFoldDB" id="A0A7W6H6S2"/>
<proteinExistence type="predicted"/>
<sequence>MTPSRALPLAILLLGAALPAAAYAQANIPVPTASPEAPAAQPEPPTPEPALDPTAAPTGPAALPADGPLPEARPAAPGDATPPPAEAPTEAPAAPLPTPSPAPPEAPAADAATPAPEDAPEATPALQPAVPQPAYVVPEKARTSPEPSAPETPAMEVTPAETVEAAAAVEDAMACEGELKARGAVFTVGETVADGDCGVLRPVSLTKLSSGVTIAPGTQFLCRTALALDIWTSDSVVPAAKTELPGVSVKAISQASTYVCRARASESKISEHSRGSAIDIAALDLSDGRSLTVEAQAPGSAEDRFTAAIRRGACGPFKTVLGPGTDSDHGTHFHLDIAARSNGSLYCR</sequence>
<reference evidence="4 5" key="1">
    <citation type="submission" date="2020-08" db="EMBL/GenBank/DDBJ databases">
        <title>Genomic Encyclopedia of Type Strains, Phase IV (KMG-IV): sequencing the most valuable type-strain genomes for metagenomic binning, comparative biology and taxonomic classification.</title>
        <authorList>
            <person name="Goeker M."/>
        </authorList>
    </citation>
    <scope>NUCLEOTIDE SEQUENCE [LARGE SCALE GENOMIC DNA]</scope>
    <source>
        <strain evidence="4 5">DSM 102238</strain>
    </source>
</reference>
<gene>
    <name evidence="4" type="ORF">GGR04_003446</name>
</gene>
<feature type="compositionally biased region" description="Low complexity" evidence="1">
    <location>
        <begin position="31"/>
        <end position="40"/>
    </location>
</feature>
<dbReference type="EMBL" id="JACIEK010000011">
    <property type="protein sequence ID" value="MBB3999576.1"/>
    <property type="molecule type" value="Genomic_DNA"/>
</dbReference>